<evidence type="ECO:0000259" key="4">
    <source>
        <dbReference type="Pfam" id="PF00127"/>
    </source>
</evidence>
<dbReference type="InterPro" id="IPR008972">
    <property type="entry name" value="Cupredoxin"/>
</dbReference>
<dbReference type="GO" id="GO:0009055">
    <property type="term" value="F:electron transfer activity"/>
    <property type="evidence" value="ECO:0007669"/>
    <property type="project" value="InterPro"/>
</dbReference>
<dbReference type="InterPro" id="IPR000923">
    <property type="entry name" value="BlueCu_1"/>
</dbReference>
<keyword evidence="1" id="KW-0479">Metal-binding</keyword>
<dbReference type="Proteomes" id="UP000702544">
    <property type="component" value="Unassembled WGS sequence"/>
</dbReference>
<keyword evidence="3" id="KW-0732">Signal</keyword>
<reference evidence="5 6" key="1">
    <citation type="submission" date="2020-01" db="EMBL/GenBank/DDBJ databases">
        <title>Genomes assembled from Gulf of Kutch pelagic sediment metagenomes.</title>
        <authorList>
            <person name="Chandrashekar M."/>
            <person name="Mahajan M.S."/>
            <person name="Dave K.J."/>
            <person name="Vatsa P."/>
            <person name="Nathani N.M."/>
        </authorList>
    </citation>
    <scope>NUCLEOTIDE SEQUENCE [LARGE SCALE GENOMIC DNA]</scope>
    <source>
        <strain evidence="5">KS3-K002</strain>
    </source>
</reference>
<dbReference type="Gene3D" id="2.60.40.420">
    <property type="entry name" value="Cupredoxins - blue copper proteins"/>
    <property type="match status" value="1"/>
</dbReference>
<proteinExistence type="predicted"/>
<feature type="domain" description="Blue (type 1) copper" evidence="4">
    <location>
        <begin position="281"/>
        <end position="361"/>
    </location>
</feature>
<evidence type="ECO:0000313" key="6">
    <source>
        <dbReference type="Proteomes" id="UP000702544"/>
    </source>
</evidence>
<gene>
    <name evidence="5" type="ORF">GWO12_07095</name>
</gene>
<keyword evidence="2" id="KW-0186">Copper</keyword>
<dbReference type="PANTHER" id="PTHR36507:SF1">
    <property type="entry name" value="BLL1555 PROTEIN"/>
    <property type="match status" value="1"/>
</dbReference>
<dbReference type="GO" id="GO:0005507">
    <property type="term" value="F:copper ion binding"/>
    <property type="evidence" value="ECO:0007669"/>
    <property type="project" value="InterPro"/>
</dbReference>
<dbReference type="AlphaFoldDB" id="A0AAE5CBU7"/>
<dbReference type="EMBL" id="JAACAK010000049">
    <property type="protein sequence ID" value="NIR74865.1"/>
    <property type="molecule type" value="Genomic_DNA"/>
</dbReference>
<evidence type="ECO:0000256" key="2">
    <source>
        <dbReference type="ARBA" id="ARBA00023008"/>
    </source>
</evidence>
<dbReference type="PANTHER" id="PTHR36507">
    <property type="entry name" value="BLL1555 PROTEIN"/>
    <property type="match status" value="1"/>
</dbReference>
<evidence type="ECO:0000313" key="5">
    <source>
        <dbReference type="EMBL" id="NIR74865.1"/>
    </source>
</evidence>
<sequence length="365" mass="39317">MRAKRTITIVAAATVIFVATAATAVAQPLTRRTPNTLGSWVTSPWNLYFAFNHRFRILGDENIGGIFDEGVVENSPSFNLALGLWAPFMAGVMYSSAPRISNDRRSNEWFPYAKWSPLRTDRWSISLLGGYNSQAESADGVLAGQVNAAGFEFTGEVRGFSDALHTDEAGLALAGGLGYRPTEYIALSADVGGFVTGPDTGVAWSAGIAIGIPFTPHTFSLQVSNALSTIPQEASFNSAETPSSDLVWGFEFTVPFSGFARWGRIFDPRQSAAEGQNVVPMVAEVDIKRFAFHGSDVMVSEGGLVRWINRDPIAHTVAAADGSWRSPPIGPGETYTVHLDEAGRHEYVCTLHPKDRGTILVEPGS</sequence>
<protein>
    <recommendedName>
        <fullName evidence="4">Blue (type 1) copper domain-containing protein</fullName>
    </recommendedName>
</protein>
<dbReference type="Pfam" id="PF00127">
    <property type="entry name" value="Copper-bind"/>
    <property type="match status" value="1"/>
</dbReference>
<organism evidence="5 6">
    <name type="scientific">Candidatus Kutchimonas denitrificans</name>
    <dbReference type="NCBI Taxonomy" id="3056748"/>
    <lineage>
        <taxon>Bacteria</taxon>
        <taxon>Pseudomonadati</taxon>
        <taxon>Gemmatimonadota</taxon>
        <taxon>Gemmatimonadia</taxon>
        <taxon>Candidatus Palauibacterales</taxon>
        <taxon>Candidatus Palauibacteraceae</taxon>
        <taxon>Candidatus Kutchimonas</taxon>
    </lineage>
</organism>
<evidence type="ECO:0000256" key="3">
    <source>
        <dbReference type="SAM" id="SignalP"/>
    </source>
</evidence>
<feature type="signal peptide" evidence="3">
    <location>
        <begin position="1"/>
        <end position="26"/>
    </location>
</feature>
<name>A0AAE5CBU7_9BACT</name>
<dbReference type="SUPFAM" id="SSF49503">
    <property type="entry name" value="Cupredoxins"/>
    <property type="match status" value="1"/>
</dbReference>
<dbReference type="InterPro" id="IPR052721">
    <property type="entry name" value="ET_Amicyanin"/>
</dbReference>
<evidence type="ECO:0000256" key="1">
    <source>
        <dbReference type="ARBA" id="ARBA00022723"/>
    </source>
</evidence>
<accession>A0AAE5CBU7</accession>
<comment type="caution">
    <text evidence="5">The sequence shown here is derived from an EMBL/GenBank/DDBJ whole genome shotgun (WGS) entry which is preliminary data.</text>
</comment>
<feature type="chain" id="PRO_5041976530" description="Blue (type 1) copper domain-containing protein" evidence="3">
    <location>
        <begin position="27"/>
        <end position="365"/>
    </location>
</feature>